<name>A0AAV6J7M9_9ERIC</name>
<comment type="caution">
    <text evidence="2">The sequence shown here is derived from an EMBL/GenBank/DDBJ whole genome shotgun (WGS) entry which is preliminary data.</text>
</comment>
<evidence type="ECO:0008006" key="4">
    <source>
        <dbReference type="Google" id="ProtNLM"/>
    </source>
</evidence>
<evidence type="ECO:0000313" key="3">
    <source>
        <dbReference type="Proteomes" id="UP000823749"/>
    </source>
</evidence>
<dbReference type="EMBL" id="JACTNZ010000008">
    <property type="protein sequence ID" value="KAG5535948.1"/>
    <property type="molecule type" value="Genomic_DNA"/>
</dbReference>
<evidence type="ECO:0000313" key="2">
    <source>
        <dbReference type="EMBL" id="KAG5535948.1"/>
    </source>
</evidence>
<protein>
    <recommendedName>
        <fullName evidence="4">Cyclin N-terminal domain-containing protein</fullName>
    </recommendedName>
</protein>
<feature type="region of interest" description="Disordered" evidence="1">
    <location>
        <begin position="159"/>
        <end position="279"/>
    </location>
</feature>
<organism evidence="2 3">
    <name type="scientific">Rhododendron griersonianum</name>
    <dbReference type="NCBI Taxonomy" id="479676"/>
    <lineage>
        <taxon>Eukaryota</taxon>
        <taxon>Viridiplantae</taxon>
        <taxon>Streptophyta</taxon>
        <taxon>Embryophyta</taxon>
        <taxon>Tracheophyta</taxon>
        <taxon>Spermatophyta</taxon>
        <taxon>Magnoliopsida</taxon>
        <taxon>eudicotyledons</taxon>
        <taxon>Gunneridae</taxon>
        <taxon>Pentapetalae</taxon>
        <taxon>asterids</taxon>
        <taxon>Ericales</taxon>
        <taxon>Ericaceae</taxon>
        <taxon>Ericoideae</taxon>
        <taxon>Rhodoreae</taxon>
        <taxon>Rhododendron</taxon>
    </lineage>
</organism>
<dbReference type="CDD" id="cd20544">
    <property type="entry name" value="CYCLIN_AtCycD-like_rpt2"/>
    <property type="match status" value="1"/>
</dbReference>
<dbReference type="Proteomes" id="UP000823749">
    <property type="component" value="Chromosome 8"/>
</dbReference>
<reference evidence="2" key="1">
    <citation type="submission" date="2020-08" db="EMBL/GenBank/DDBJ databases">
        <title>Plant Genome Project.</title>
        <authorList>
            <person name="Zhang R.-G."/>
        </authorList>
    </citation>
    <scope>NUCLEOTIDE SEQUENCE</scope>
    <source>
        <strain evidence="2">WSP0</strain>
        <tissue evidence="2">Leaf</tissue>
    </source>
</reference>
<dbReference type="AlphaFoldDB" id="A0AAV6J7M9"/>
<proteinExistence type="predicted"/>
<sequence>MSSGEAMKALREVETEYRASDDYSENPNVAALRRSAINTIEKLFKLPSKNSLLQLVYQIIVRSQADIGFTQFTPSTIVATSVLIVSLELFPMEAENFNRVISSSKFIRKDEVLRCMNDMQNKFKGDKALTLSISRWSGEDIPFMNFELHWTNDPQPKEFSEGVFSSGLAPSSQKKRGRPVGSKSKSDIRRGQIPRRIGSKLVNEVSSSSGTTMRVGSKRPSSVDDNRSSACDGDEVWSPAKKPRLGGGNSEASQDSVMDKALATDTVEEASQNWPQGAK</sequence>
<gene>
    <name evidence="2" type="ORF">RHGRI_023660</name>
</gene>
<feature type="compositionally biased region" description="Polar residues" evidence="1">
    <location>
        <begin position="269"/>
        <end position="279"/>
    </location>
</feature>
<accession>A0AAV6J7M9</accession>
<keyword evidence="3" id="KW-1185">Reference proteome</keyword>
<evidence type="ECO:0000256" key="1">
    <source>
        <dbReference type="SAM" id="MobiDB-lite"/>
    </source>
</evidence>
<feature type="compositionally biased region" description="Polar residues" evidence="1">
    <location>
        <begin position="204"/>
        <end position="214"/>
    </location>
</feature>